<reference evidence="2 3" key="1">
    <citation type="submission" date="2007-01" db="EMBL/GenBank/DDBJ databases">
        <authorList>
            <person name="Haygood M."/>
            <person name="Podell S."/>
            <person name="Anderson C."/>
            <person name="Hopkinson B."/>
            <person name="Roe K."/>
            <person name="Barbeau K."/>
            <person name="Gaasterland T."/>
            <person name="Ferriera S."/>
            <person name="Johnson J."/>
            <person name="Kravitz S."/>
            <person name="Beeson K."/>
            <person name="Sutton G."/>
            <person name="Rogers Y.-H."/>
            <person name="Friedman R."/>
            <person name="Frazier M."/>
            <person name="Venter J.C."/>
        </authorList>
    </citation>
    <scope>NUCLEOTIDE SEQUENCE [LARGE SCALE GENOMIC DNA]</scope>
    <source>
        <strain evidence="2 3">ATCC 23134</strain>
    </source>
</reference>
<organism evidence="2 3">
    <name type="scientific">Microscilla marina ATCC 23134</name>
    <dbReference type="NCBI Taxonomy" id="313606"/>
    <lineage>
        <taxon>Bacteria</taxon>
        <taxon>Pseudomonadati</taxon>
        <taxon>Bacteroidota</taxon>
        <taxon>Cytophagia</taxon>
        <taxon>Cytophagales</taxon>
        <taxon>Microscillaceae</taxon>
        <taxon>Microscilla</taxon>
    </lineage>
</organism>
<evidence type="ECO:0000256" key="1">
    <source>
        <dbReference type="SAM" id="SignalP"/>
    </source>
</evidence>
<name>A1ZI56_MICM2</name>
<protein>
    <submittedName>
        <fullName evidence="2">PKD domain protein</fullName>
    </submittedName>
</protein>
<comment type="caution">
    <text evidence="2">The sequence shown here is derived from an EMBL/GenBank/DDBJ whole genome shotgun (WGS) entry which is preliminary data.</text>
</comment>
<accession>A1ZI56</accession>
<dbReference type="eggNOG" id="COG5492">
    <property type="taxonomic scope" value="Bacteria"/>
</dbReference>
<keyword evidence="1" id="KW-0732">Signal</keyword>
<dbReference type="EMBL" id="AAWS01000009">
    <property type="protein sequence ID" value="EAY29724.1"/>
    <property type="molecule type" value="Genomic_DNA"/>
</dbReference>
<keyword evidence="3" id="KW-1185">Reference proteome</keyword>
<evidence type="ECO:0000313" key="3">
    <source>
        <dbReference type="Proteomes" id="UP000004095"/>
    </source>
</evidence>
<feature type="signal peptide" evidence="1">
    <location>
        <begin position="1"/>
        <end position="21"/>
    </location>
</feature>
<feature type="chain" id="PRO_5002641451" evidence="1">
    <location>
        <begin position="22"/>
        <end position="1688"/>
    </location>
</feature>
<dbReference type="eggNOG" id="COG2353">
    <property type="taxonomic scope" value="Bacteria"/>
</dbReference>
<dbReference type="RefSeq" id="WP_004155439.1">
    <property type="nucleotide sequence ID" value="NZ_AAWS01000009.1"/>
</dbReference>
<dbReference type="eggNOG" id="COG4447">
    <property type="taxonomic scope" value="Bacteria"/>
</dbReference>
<dbReference type="OrthoDB" id="906679at2"/>
<sequence length="1688" mass="179834">MMKFKLTTIILWVIAYSGIQAQTITTHNVSGFPFCAGQTISVHFSITGAFNSGNAFSIQLSDASGDFSSPVTIGSLVGTSANSTFATLPTSTLAGTGYKVRVVSNDPVIIGSASGAFGVQTASGDPALFGDGFWYGHTYLDNNWNTYVGYFQTGSDLGINTVDYYPIHQSPDNYGSFVACGDVPDNNHSVSFKRTNFVCGKYQMNVTGYDDKLEIYVNGVQVLSTTTCCQNLGKVWDGYLGPNSEVEVRYAEYYGNGYLNFELVKNNDFQNTFTLSPNPAVCVGVSANLSIASEAITGMDYTWSPATDLNTTTGKNVTVTPSTTTTYTVTATDPTTGCSESKDITVTVSNTPTVSITATNATICAGESTSLTATGANTYSWSPATGLNNTAGNTVIASPATTTTYTVTGDNGCGITTTQTFTVNVGSPITDASVFGNGAWNVYCYSGDFASLEGMYTEPNLSFKSSDRWGLYDTPSNASGYNGCTIWVNNHAVSYKRTNFDCGFYQLDVPLHDDQYWLYINGVEVATHDGWGDGHTNVWTGMLGPNSTVEFRWKEGGGASAGELTFTKLDLVQMPAPSVCANVPVALVATYDPDATYSWSPAAGLNSTTGATVTATVSSPTTYTVTATKDGCTLTDQITVQMSTLVGVTVTPATPAICGGQSVTLTASGASSYTWSPATGLSATTGGVVTASPTSTTTYTVTGYDGCTTGSTTVTVTVGGTQNPNVFGDGQWNVYCYNGNDFQNYYGMYVESDLSFDSRNRWDLNANPSLASGYTGCTLPDDQHSISYKRTNFTCGYYQLDITNHDDYASLWIDGVEIFNHEGCCDSHTDVWKGFLGPTSTVELRCREFNGGSHGGLTFTDLSSTLSITSPDVTICETTSSTLTASLSGTNITWSTDATYIDLSTTTGNAVVATAKAGSNGARIITCTATDPVTGCQLTRTINITVDPLTTTQVTASMLTICKGESVTLTASGANTYSWATDATLSATTGNSVTATPATTTTYTVTGSNNCSTKDAQVTIVVKAPTLTGTEYGDGQWNVFCYEGKEFDKLNGHYEETSLSFDTRSKWNAYTTPSNAPGYIGCEVPADNHSYVYKRTNFPCGSYRIDIPNHDDYCELRIDGVTVFSHGDCCDSHVGVWTGLLLPTSKVEFLIKEGVGGSHGGLNIGFSVASATTVIWTGEFNNDWFNSLNWCENVPDATTNVIIPGAGVANWPVINGNGALCKNLTIESGANFAISGTHMLDVHGSWMNNGGVLSLNNSTVRFKSTHDEMIGGTSPSAFYNLQLEAINQTITLGAAIEVNNILTLNSVELGLNQNKLSINNALPTALVRIGNGFINSEAVVGTNQSIVSWYTGTNVASYVFPFGVSAAEYIPVTFDKKTNTNTTVSISTRGTGVNNLPLVPGVNLTGISGADATLVVDRWWDISSSVDPLPAPGADITLSYRGSENTLPTPAVQLAIQHYNATIGDWDSPYLNYSTGTATGIGAVTAVNITDFSPHVISMATMPLPVSFLNFKVTPNMGQAYLDWVLQGGHQAKYFSIERSQDGVSYYALAKINAQDLTNTYQWIDKQPHEGISYYRIAQFNKDNTYGYSPVKSLNTTLADKADLLVVPNPASGKNIQLQLKGIQHKEICQAIIYSVQGAIVHQQEVAIKPQGTQVVRLLPSTPLAEGLYHIEMKMGKKVLRANFVVSN</sequence>
<evidence type="ECO:0000313" key="2">
    <source>
        <dbReference type="EMBL" id="EAY29724.1"/>
    </source>
</evidence>
<dbReference type="eggNOG" id="COG3291">
    <property type="taxonomic scope" value="Bacteria"/>
</dbReference>
<gene>
    <name evidence="2" type="ORF">M23134_05596</name>
</gene>
<dbReference type="Gene3D" id="2.60.40.10">
    <property type="entry name" value="Immunoglobulins"/>
    <property type="match status" value="1"/>
</dbReference>
<proteinExistence type="predicted"/>
<dbReference type="Proteomes" id="UP000004095">
    <property type="component" value="Unassembled WGS sequence"/>
</dbReference>
<dbReference type="InterPro" id="IPR013783">
    <property type="entry name" value="Ig-like_fold"/>
</dbReference>